<evidence type="ECO:0000256" key="4">
    <source>
        <dbReference type="ARBA" id="ARBA00022448"/>
    </source>
</evidence>
<feature type="transmembrane region" description="Helical" evidence="13">
    <location>
        <begin position="7"/>
        <end position="24"/>
    </location>
</feature>
<comment type="subunit">
    <text evidence="13">Interacts with the Sec translocase complex via SecD. Specifically interacts with transmembrane segments of nascent integral membrane proteins during membrane integration.</text>
</comment>
<dbReference type="RefSeq" id="WP_084370613.1">
    <property type="nucleotide sequence ID" value="NZ_FWYF01000001.1"/>
</dbReference>
<dbReference type="InterPro" id="IPR019998">
    <property type="entry name" value="Membr_insert_YidC"/>
</dbReference>
<evidence type="ECO:0000256" key="7">
    <source>
        <dbReference type="ARBA" id="ARBA00022927"/>
    </source>
</evidence>
<organism evidence="16 17">
    <name type="scientific">Reichenbachiella faecimaris</name>
    <dbReference type="NCBI Taxonomy" id="692418"/>
    <lineage>
        <taxon>Bacteria</taxon>
        <taxon>Pseudomonadati</taxon>
        <taxon>Bacteroidota</taxon>
        <taxon>Cytophagia</taxon>
        <taxon>Cytophagales</taxon>
        <taxon>Reichenbachiellaceae</taxon>
        <taxon>Reichenbachiella</taxon>
    </lineage>
</organism>
<dbReference type="Pfam" id="PF02096">
    <property type="entry name" value="60KD_IMP"/>
    <property type="match status" value="1"/>
</dbReference>
<feature type="domain" description="Membrane insertase YidC/Oxa/ALB C-terminal" evidence="14">
    <location>
        <begin position="368"/>
        <end position="561"/>
    </location>
</feature>
<feature type="transmembrane region" description="Helical" evidence="13">
    <location>
        <begin position="528"/>
        <end position="548"/>
    </location>
</feature>
<dbReference type="STRING" id="692418.SAMN04488029_0260"/>
<evidence type="ECO:0000313" key="17">
    <source>
        <dbReference type="Proteomes" id="UP000192472"/>
    </source>
</evidence>
<comment type="similarity">
    <text evidence="2 13">Belongs to the OXA1/ALB3/YidC family. Type 1 subfamily.</text>
</comment>
<evidence type="ECO:0000256" key="1">
    <source>
        <dbReference type="ARBA" id="ARBA00004429"/>
    </source>
</evidence>
<protein>
    <recommendedName>
        <fullName evidence="3 13">Membrane protein insertase YidC</fullName>
    </recommendedName>
    <alternativeName>
        <fullName evidence="12 13">Foldase YidC</fullName>
    </alternativeName>
    <alternativeName>
        <fullName evidence="11 13">Membrane integrase YidC</fullName>
    </alternativeName>
    <alternativeName>
        <fullName evidence="13">Membrane protein YidC</fullName>
    </alternativeName>
</protein>
<feature type="transmembrane region" description="Helical" evidence="13">
    <location>
        <begin position="484"/>
        <end position="507"/>
    </location>
</feature>
<evidence type="ECO:0000256" key="3">
    <source>
        <dbReference type="ARBA" id="ARBA00015325"/>
    </source>
</evidence>
<evidence type="ECO:0000256" key="11">
    <source>
        <dbReference type="ARBA" id="ARBA00033245"/>
    </source>
</evidence>
<dbReference type="GO" id="GO:0005886">
    <property type="term" value="C:plasma membrane"/>
    <property type="evidence" value="ECO:0007669"/>
    <property type="project" value="UniProtKB-SubCell"/>
</dbReference>
<dbReference type="InterPro" id="IPR028053">
    <property type="entry name" value="Membr_insert_YidC_N"/>
</dbReference>
<evidence type="ECO:0000256" key="2">
    <source>
        <dbReference type="ARBA" id="ARBA00010527"/>
    </source>
</evidence>
<evidence type="ECO:0000256" key="10">
    <source>
        <dbReference type="ARBA" id="ARBA00023186"/>
    </source>
</evidence>
<comment type="function">
    <text evidence="13">Required for the insertion and/or proper folding and/or complex formation of integral membrane proteins into the membrane. Involved in integration of membrane proteins that insert both dependently and independently of the Sec translocase complex, as well as at least some lipoproteins. Aids folding of multispanning membrane proteins.</text>
</comment>
<proteinExistence type="inferred from homology"/>
<keyword evidence="7 13" id="KW-0653">Protein transport</keyword>
<gene>
    <name evidence="13" type="primary">yidC</name>
    <name evidence="16" type="ORF">SAMN04488029_0260</name>
</gene>
<dbReference type="GO" id="GO:0032977">
    <property type="term" value="F:membrane insertase activity"/>
    <property type="evidence" value="ECO:0007669"/>
    <property type="project" value="InterPro"/>
</dbReference>
<dbReference type="AlphaFoldDB" id="A0A1W2G646"/>
<evidence type="ECO:0000259" key="14">
    <source>
        <dbReference type="Pfam" id="PF02096"/>
    </source>
</evidence>
<dbReference type="NCBIfam" id="TIGR03592">
    <property type="entry name" value="yidC_oxa1_cterm"/>
    <property type="match status" value="1"/>
</dbReference>
<evidence type="ECO:0000259" key="15">
    <source>
        <dbReference type="Pfam" id="PF14849"/>
    </source>
</evidence>
<keyword evidence="5 13" id="KW-1003">Cell membrane</keyword>
<comment type="subcellular location">
    <subcellularLocation>
        <location evidence="1">Cell inner membrane</location>
        <topology evidence="1">Multi-pass membrane protein</topology>
    </subcellularLocation>
    <subcellularLocation>
        <location evidence="13">Cell membrane</location>
        <topology evidence="13">Multi-pass membrane protein</topology>
    </subcellularLocation>
</comment>
<reference evidence="16 17" key="1">
    <citation type="submission" date="2017-04" db="EMBL/GenBank/DDBJ databases">
        <authorList>
            <person name="Afonso C.L."/>
            <person name="Miller P.J."/>
            <person name="Scott M.A."/>
            <person name="Spackman E."/>
            <person name="Goraichik I."/>
            <person name="Dimitrov K.M."/>
            <person name="Suarez D.L."/>
            <person name="Swayne D.E."/>
        </authorList>
    </citation>
    <scope>NUCLEOTIDE SEQUENCE [LARGE SCALE GENOMIC DNA]</scope>
    <source>
        <strain evidence="16 17">DSM 26133</strain>
    </source>
</reference>
<keyword evidence="17" id="KW-1185">Reference proteome</keyword>
<dbReference type="InterPro" id="IPR038221">
    <property type="entry name" value="YidC_periplasmic_sf"/>
</dbReference>
<dbReference type="CDD" id="cd20070">
    <property type="entry name" value="5TM_YidC_Alb3"/>
    <property type="match status" value="1"/>
</dbReference>
<dbReference type="GO" id="GO:0051205">
    <property type="term" value="P:protein insertion into membrane"/>
    <property type="evidence" value="ECO:0007669"/>
    <property type="project" value="TreeGrafter"/>
</dbReference>
<name>A0A1W2G646_REIFA</name>
<evidence type="ECO:0000256" key="5">
    <source>
        <dbReference type="ARBA" id="ARBA00022475"/>
    </source>
</evidence>
<dbReference type="OrthoDB" id="9780552at2"/>
<feature type="domain" description="Membrane insertase YidC N-terminal" evidence="15">
    <location>
        <begin position="85"/>
        <end position="347"/>
    </location>
</feature>
<dbReference type="Pfam" id="PF14849">
    <property type="entry name" value="YidC_periplas"/>
    <property type="match status" value="1"/>
</dbReference>
<dbReference type="EMBL" id="FWYF01000001">
    <property type="protein sequence ID" value="SMD31922.1"/>
    <property type="molecule type" value="Genomic_DNA"/>
</dbReference>
<keyword evidence="8 13" id="KW-1133">Transmembrane helix</keyword>
<dbReference type="InterPro" id="IPR028055">
    <property type="entry name" value="YidC/Oxa/ALB_C"/>
</dbReference>
<feature type="transmembrane region" description="Helical" evidence="13">
    <location>
        <begin position="368"/>
        <end position="388"/>
    </location>
</feature>
<dbReference type="InterPro" id="IPR001708">
    <property type="entry name" value="YidC/ALB3/OXA1/COX18"/>
</dbReference>
<evidence type="ECO:0000256" key="9">
    <source>
        <dbReference type="ARBA" id="ARBA00023136"/>
    </source>
</evidence>
<dbReference type="PANTHER" id="PTHR12428:SF65">
    <property type="entry name" value="CYTOCHROME C OXIDASE ASSEMBLY PROTEIN COX18, MITOCHONDRIAL"/>
    <property type="match status" value="1"/>
</dbReference>
<accession>A0A1W2G646</accession>
<evidence type="ECO:0000256" key="6">
    <source>
        <dbReference type="ARBA" id="ARBA00022692"/>
    </source>
</evidence>
<evidence type="ECO:0000313" key="16">
    <source>
        <dbReference type="EMBL" id="SMD31922.1"/>
    </source>
</evidence>
<evidence type="ECO:0000256" key="13">
    <source>
        <dbReference type="HAMAP-Rule" id="MF_01810"/>
    </source>
</evidence>
<dbReference type="Proteomes" id="UP000192472">
    <property type="component" value="Unassembled WGS sequence"/>
</dbReference>
<dbReference type="CDD" id="cd19961">
    <property type="entry name" value="EcYidC-like_peri"/>
    <property type="match status" value="1"/>
</dbReference>
<sequence>MDKNQITGLVLMLALMTIYFQFFAPEVPEQPVETETIETAAPAAVQQAKISNTTVSVAEDSLTSALHKERYGVFAPFATGEAEEVNIENESVKIVLSSKGGIVKRVELKDYLTYQKDPLVLIDRNSSQSDLLLASNYKPINVSELYYQVDYRKLKVEGEDSLTVSFKVALDNGRYLEHKYTLGGTGFQLRYEINLVGMDGVIDNQDAQLTWVDNMKNVEHTLKESRAKTTINYLPIGGDFDDLGISEGAESETIEQGLKWFAFKQRFFSAALIAENKISKATLSTYVDTSDSTTVKSGTAVLTLPIGDLKTGKGQYQYYFGPNDYTVQKKVVDGFEQNVDLGWFIFRLVNKWLIIPIFNLLEGVISNYGVIIIILVFVIRLILAPLTYKSHMSMAKMKVLKPEMDAIKEKHDGDMQKSQQETMELYRKAGINPLSGCIPVLLQFPFLLAMFNFFPNSIELRQQAFLWATDLSTYDNVLNLPFEIPFYGSHVSLFCLLMTGSTLLYTWSNSQMNTQMQGPMKSMQYMMPIMFLFFLNSFSAGLTFYYFVSNIVSFGQMALFRKFVDEDKILKVMEENRKKNANKKKSKFQLKLEEAMKAGEEQRKQKTKKKK</sequence>
<dbReference type="NCBIfam" id="NF002356">
    <property type="entry name" value="PRK01318.2-3"/>
    <property type="match status" value="1"/>
</dbReference>
<keyword evidence="10 13" id="KW-0143">Chaperone</keyword>
<dbReference type="NCBIfam" id="TIGR03593">
    <property type="entry name" value="yidC_nterm"/>
    <property type="match status" value="1"/>
</dbReference>
<dbReference type="InterPro" id="IPR047196">
    <property type="entry name" value="YidC_ALB_C"/>
</dbReference>
<evidence type="ECO:0000256" key="8">
    <source>
        <dbReference type="ARBA" id="ARBA00022989"/>
    </source>
</evidence>
<evidence type="ECO:0000256" key="12">
    <source>
        <dbReference type="ARBA" id="ARBA00033342"/>
    </source>
</evidence>
<dbReference type="PANTHER" id="PTHR12428">
    <property type="entry name" value="OXA1"/>
    <property type="match status" value="1"/>
</dbReference>
<keyword evidence="4 13" id="KW-0813">Transport</keyword>
<keyword evidence="9 13" id="KW-0472">Membrane</keyword>
<dbReference type="PRINTS" id="PR00701">
    <property type="entry name" value="60KDINNERMP"/>
</dbReference>
<feature type="transmembrane region" description="Helical" evidence="13">
    <location>
        <begin position="433"/>
        <end position="454"/>
    </location>
</feature>
<dbReference type="HAMAP" id="MF_01810">
    <property type="entry name" value="YidC_type1"/>
    <property type="match status" value="1"/>
</dbReference>
<dbReference type="GO" id="GO:0015031">
    <property type="term" value="P:protein transport"/>
    <property type="evidence" value="ECO:0007669"/>
    <property type="project" value="UniProtKB-KW"/>
</dbReference>
<dbReference type="Gene3D" id="2.70.98.90">
    <property type="match status" value="1"/>
</dbReference>
<keyword evidence="6 13" id="KW-0812">Transmembrane</keyword>